<sequence>MLPQVDIRKIRDRYFNYSVSTGCADERHVREGLRSIAECLHDAATALNHNFAVAVLSYEGQRLGAYRISSMEHETLALAATLVAKLANRTAS</sequence>
<evidence type="ECO:0000313" key="1">
    <source>
        <dbReference type="EMBL" id="TPG30131.1"/>
    </source>
</evidence>
<reference evidence="1 2" key="1">
    <citation type="journal article" date="2019" name="Environ. Microbiol.">
        <title>Species interactions and distinct microbial communities in high Arctic permafrost affected cryosols are associated with the CH4 and CO2 gas fluxes.</title>
        <authorList>
            <person name="Altshuler I."/>
            <person name="Hamel J."/>
            <person name="Turney S."/>
            <person name="Magnuson E."/>
            <person name="Levesque R."/>
            <person name="Greer C."/>
            <person name="Whyte L.G."/>
        </authorList>
    </citation>
    <scope>NUCLEOTIDE SEQUENCE [LARGE SCALE GENOMIC DNA]</scope>
    <source>
        <strain evidence="1 2">S06.C</strain>
    </source>
</reference>
<dbReference type="OrthoDB" id="8854041at2"/>
<comment type="caution">
    <text evidence="1">The sequence shown here is derived from an EMBL/GenBank/DDBJ whole genome shotgun (WGS) entry which is preliminary data.</text>
</comment>
<accession>A0A502E0T4</accession>
<evidence type="ECO:0000313" key="2">
    <source>
        <dbReference type="Proteomes" id="UP000319212"/>
    </source>
</evidence>
<gene>
    <name evidence="1" type="ORF">EAH82_01095</name>
</gene>
<dbReference type="RefSeq" id="WP_140838012.1">
    <property type="nucleotide sequence ID" value="NZ_RCZI01000001.1"/>
</dbReference>
<dbReference type="AlphaFoldDB" id="A0A502E0T4"/>
<dbReference type="EMBL" id="RCZI01000001">
    <property type="protein sequence ID" value="TPG30131.1"/>
    <property type="molecule type" value="Genomic_DNA"/>
</dbReference>
<name>A0A502E0T4_9BURK</name>
<organism evidence="1 2">
    <name type="scientific">Variovorax guangxiensis</name>
    <dbReference type="NCBI Taxonomy" id="1775474"/>
    <lineage>
        <taxon>Bacteria</taxon>
        <taxon>Pseudomonadati</taxon>
        <taxon>Pseudomonadota</taxon>
        <taxon>Betaproteobacteria</taxon>
        <taxon>Burkholderiales</taxon>
        <taxon>Comamonadaceae</taxon>
        <taxon>Variovorax</taxon>
    </lineage>
</organism>
<proteinExistence type="predicted"/>
<dbReference type="Proteomes" id="UP000319212">
    <property type="component" value="Unassembled WGS sequence"/>
</dbReference>
<protein>
    <submittedName>
        <fullName evidence="1">Uncharacterized protein</fullName>
    </submittedName>
</protein>